<dbReference type="Proteomes" id="UP000244867">
    <property type="component" value="Unassembled WGS sequence"/>
</dbReference>
<comment type="similarity">
    <text evidence="6">Belongs to the peptidase M48 family.</text>
</comment>
<evidence type="ECO:0000256" key="7">
    <source>
        <dbReference type="SAM" id="Phobius"/>
    </source>
</evidence>
<organism evidence="9 10">
    <name type="scientific">Nocardioides currus</name>
    <dbReference type="NCBI Taxonomy" id="2133958"/>
    <lineage>
        <taxon>Bacteria</taxon>
        <taxon>Bacillati</taxon>
        <taxon>Actinomycetota</taxon>
        <taxon>Actinomycetes</taxon>
        <taxon>Propionibacteriales</taxon>
        <taxon>Nocardioidaceae</taxon>
        <taxon>Nocardioides</taxon>
    </lineage>
</organism>
<protein>
    <recommendedName>
        <fullName evidence="8">Peptidase M48 domain-containing protein</fullName>
    </recommendedName>
</protein>
<keyword evidence="1 6" id="KW-0645">Protease</keyword>
<comment type="caution">
    <text evidence="9">The sequence shown here is derived from an EMBL/GenBank/DDBJ whole genome shotgun (WGS) entry which is preliminary data.</text>
</comment>
<dbReference type="AlphaFoldDB" id="A0A2R7YT73"/>
<evidence type="ECO:0000313" key="9">
    <source>
        <dbReference type="EMBL" id="PUA79494.1"/>
    </source>
</evidence>
<evidence type="ECO:0000256" key="3">
    <source>
        <dbReference type="ARBA" id="ARBA00022801"/>
    </source>
</evidence>
<reference evidence="9 10" key="1">
    <citation type="submission" date="2018-03" db="EMBL/GenBank/DDBJ databases">
        <authorList>
            <person name="Keele B.F."/>
        </authorList>
    </citation>
    <scope>NUCLEOTIDE SEQUENCE [LARGE SCALE GENOMIC DNA]</scope>
    <source>
        <strain evidence="9 10">IB-3</strain>
    </source>
</reference>
<name>A0A2R7YT73_9ACTN</name>
<feature type="domain" description="Peptidase M48" evidence="8">
    <location>
        <begin position="119"/>
        <end position="276"/>
    </location>
</feature>
<dbReference type="OrthoDB" id="3780033at2"/>
<evidence type="ECO:0000313" key="10">
    <source>
        <dbReference type="Proteomes" id="UP000244867"/>
    </source>
</evidence>
<evidence type="ECO:0000256" key="2">
    <source>
        <dbReference type="ARBA" id="ARBA00022723"/>
    </source>
</evidence>
<keyword evidence="3 6" id="KW-0378">Hydrolase</keyword>
<feature type="transmembrane region" description="Helical" evidence="7">
    <location>
        <begin position="188"/>
        <end position="207"/>
    </location>
</feature>
<keyword evidence="7" id="KW-0812">Transmembrane</keyword>
<dbReference type="GO" id="GO:0006508">
    <property type="term" value="P:proteolysis"/>
    <property type="evidence" value="ECO:0007669"/>
    <property type="project" value="UniProtKB-KW"/>
</dbReference>
<dbReference type="InterPro" id="IPR001915">
    <property type="entry name" value="Peptidase_M48"/>
</dbReference>
<accession>A0A2R7YT73</accession>
<comment type="cofactor">
    <cofactor evidence="6">
        <name>Zn(2+)</name>
        <dbReference type="ChEBI" id="CHEBI:29105"/>
    </cofactor>
    <text evidence="6">Binds 1 zinc ion per subunit.</text>
</comment>
<feature type="transmembrane region" description="Helical" evidence="7">
    <location>
        <begin position="20"/>
        <end position="44"/>
    </location>
</feature>
<keyword evidence="5 6" id="KW-0482">Metalloprotease</keyword>
<evidence type="ECO:0000256" key="1">
    <source>
        <dbReference type="ARBA" id="ARBA00022670"/>
    </source>
</evidence>
<evidence type="ECO:0000259" key="8">
    <source>
        <dbReference type="Pfam" id="PF01435"/>
    </source>
</evidence>
<sequence length="284" mass="30189">MPAQGRSRLPAMDDTVRYTVLALVVLAYVGGGVLVMVSAARAALTWSTGRRARRRPDAVDPALQQHAAAAMRTVAQLANVDPPRTQVVALLGASRGTGEVIVGDGGLAVTRFRPGQPPTVVFAQAALADLTPAALRSLAAHELAHVIGRARGSAAARYVWLLGYLLLMLIGLVLSVAALAAAPRLAGPAALATMLAAVAFLALQVAFDRREEIAADRFSITLTRDLAAAAELMGFYEEHLARPAPRGRLGGLRARFEQRWFATHPAHAVRLEAMRRHLVDQPSE</sequence>
<evidence type="ECO:0000256" key="4">
    <source>
        <dbReference type="ARBA" id="ARBA00022833"/>
    </source>
</evidence>
<dbReference type="GO" id="GO:0004222">
    <property type="term" value="F:metalloendopeptidase activity"/>
    <property type="evidence" value="ECO:0007669"/>
    <property type="project" value="InterPro"/>
</dbReference>
<keyword evidence="4 6" id="KW-0862">Zinc</keyword>
<proteinExistence type="inferred from homology"/>
<dbReference type="GO" id="GO:0046872">
    <property type="term" value="F:metal ion binding"/>
    <property type="evidence" value="ECO:0007669"/>
    <property type="project" value="UniProtKB-KW"/>
</dbReference>
<evidence type="ECO:0000256" key="6">
    <source>
        <dbReference type="RuleBase" id="RU003983"/>
    </source>
</evidence>
<keyword evidence="10" id="KW-1185">Reference proteome</keyword>
<feature type="transmembrane region" description="Helical" evidence="7">
    <location>
        <begin position="158"/>
        <end position="182"/>
    </location>
</feature>
<gene>
    <name evidence="9" type="ORF">C7S10_19185</name>
</gene>
<keyword evidence="7" id="KW-1133">Transmembrane helix</keyword>
<keyword evidence="2" id="KW-0479">Metal-binding</keyword>
<keyword evidence="7" id="KW-0472">Membrane</keyword>
<dbReference type="EMBL" id="PYXZ01000010">
    <property type="protein sequence ID" value="PUA79494.1"/>
    <property type="molecule type" value="Genomic_DNA"/>
</dbReference>
<evidence type="ECO:0000256" key="5">
    <source>
        <dbReference type="ARBA" id="ARBA00023049"/>
    </source>
</evidence>
<dbReference type="Pfam" id="PF01435">
    <property type="entry name" value="Peptidase_M48"/>
    <property type="match status" value="1"/>
</dbReference>